<proteinExistence type="predicted"/>
<dbReference type="HOGENOM" id="CLU_072983_1_1_2"/>
<evidence type="ECO:0000259" key="1">
    <source>
        <dbReference type="SMART" id="SM00481"/>
    </source>
</evidence>
<keyword evidence="3" id="KW-1185">Reference proteome</keyword>
<gene>
    <name evidence="2" type="ordered locus">Arcpr_1619</name>
</gene>
<dbReference type="STRING" id="572546.Arcpr_1619"/>
<dbReference type="KEGG" id="apo:Arcpr_1619"/>
<sequence>MSLKADLHIHSNHSDGRSSVREILETAIAKGLKAISITDHDNINGSLEAIEIVKEEHLPIVVIRGVEISTAQGHLLAYGINRDVDKGIDLVEAVKIVKKLGGITSLAHPFQFYRQGACRLRYFKVVDCIEVFNARSLPIFNSLSNFFRRKYGKGITAGSDAHKAEFVGSGVVMLEKASDEKLIMNALKNGQCIVEGEISIKNVFWRIVK</sequence>
<dbReference type="NCBIfam" id="NF038032">
    <property type="entry name" value="CehA_McbA_metalo"/>
    <property type="match status" value="1"/>
</dbReference>
<accession>D2REX1</accession>
<dbReference type="GeneID" id="8740312"/>
<dbReference type="SMART" id="SM00481">
    <property type="entry name" value="POLIIIAc"/>
    <property type="match status" value="1"/>
</dbReference>
<evidence type="ECO:0000313" key="3">
    <source>
        <dbReference type="Proteomes" id="UP000001901"/>
    </source>
</evidence>
<dbReference type="InterPro" id="IPR003141">
    <property type="entry name" value="Pol/His_phosphatase_N"/>
</dbReference>
<dbReference type="EMBL" id="CP001857">
    <property type="protein sequence ID" value="ADB58665.1"/>
    <property type="molecule type" value="Genomic_DNA"/>
</dbReference>
<evidence type="ECO:0000313" key="2">
    <source>
        <dbReference type="EMBL" id="ADB58665.1"/>
    </source>
</evidence>
<dbReference type="Gene3D" id="3.20.20.140">
    <property type="entry name" value="Metal-dependent hydrolases"/>
    <property type="match status" value="1"/>
</dbReference>
<dbReference type="GO" id="GO:0004534">
    <property type="term" value="F:5'-3' RNA exonuclease activity"/>
    <property type="evidence" value="ECO:0007669"/>
    <property type="project" value="TreeGrafter"/>
</dbReference>
<dbReference type="Proteomes" id="UP000001901">
    <property type="component" value="Chromosome"/>
</dbReference>
<dbReference type="SUPFAM" id="SSF89550">
    <property type="entry name" value="PHP domain-like"/>
    <property type="match status" value="1"/>
</dbReference>
<dbReference type="InterPro" id="IPR004013">
    <property type="entry name" value="PHP_dom"/>
</dbReference>
<dbReference type="CDD" id="cd07438">
    <property type="entry name" value="PHP_HisPPase_AMP"/>
    <property type="match status" value="1"/>
</dbReference>
<name>D2REX1_ARCPA</name>
<dbReference type="OrthoDB" id="50465at2157"/>
<organism evidence="2 3">
    <name type="scientific">Archaeoglobus profundus (strain DSM 5631 / JCM 9629 / NBRC 100127 / Av18)</name>
    <dbReference type="NCBI Taxonomy" id="572546"/>
    <lineage>
        <taxon>Archaea</taxon>
        <taxon>Methanobacteriati</taxon>
        <taxon>Methanobacteriota</taxon>
        <taxon>Archaeoglobi</taxon>
        <taxon>Archaeoglobales</taxon>
        <taxon>Archaeoglobaceae</taxon>
        <taxon>Archaeoglobus</taxon>
    </lineage>
</organism>
<dbReference type="Pfam" id="PF13263">
    <property type="entry name" value="PHP_C"/>
    <property type="match status" value="1"/>
</dbReference>
<dbReference type="Pfam" id="PF02811">
    <property type="entry name" value="PHP"/>
    <property type="match status" value="1"/>
</dbReference>
<reference evidence="2 3" key="1">
    <citation type="journal article" date="2010" name="Stand. Genomic Sci.">
        <title>Complete genome sequence of Archaeoglobus profundus type strain (AV18).</title>
        <authorList>
            <person name="von Jan M."/>
            <person name="Lapidus A."/>
            <person name="Del Rio T.G."/>
            <person name="Copeland A."/>
            <person name="Tice H."/>
            <person name="Cheng J.F."/>
            <person name="Lucas S."/>
            <person name="Chen F."/>
            <person name="Nolan M."/>
            <person name="Goodwin L."/>
            <person name="Han C."/>
            <person name="Pitluck S."/>
            <person name="Liolios K."/>
            <person name="Ivanova N."/>
            <person name="Mavromatis K."/>
            <person name="Ovchinnikova G."/>
            <person name="Chertkov O."/>
            <person name="Pati A."/>
            <person name="Chen A."/>
            <person name="Palaniappan K."/>
            <person name="Land M."/>
            <person name="Hauser L."/>
            <person name="Chang Y.J."/>
            <person name="Jeffries C.D."/>
            <person name="Saunders E."/>
            <person name="Brettin T."/>
            <person name="Detter J.C."/>
            <person name="Chain P."/>
            <person name="Eichinger K."/>
            <person name="Huber H."/>
            <person name="Spring S."/>
            <person name="Rohde M."/>
            <person name="Goker M."/>
            <person name="Wirth R."/>
            <person name="Woyke T."/>
            <person name="Bristow J."/>
            <person name="Eisen J.A."/>
            <person name="Markowitz V."/>
            <person name="Hugenholtz P."/>
            <person name="Kyrpides N.C."/>
            <person name="Klenk H.P."/>
        </authorList>
    </citation>
    <scope>NUCLEOTIDE SEQUENCE [LARGE SCALE GENOMIC DNA]</scope>
    <source>
        <strain evidence="3">DSM 5631 / JCM 9629 / NBRC 100127 / Av18</strain>
    </source>
</reference>
<dbReference type="InterPro" id="IPR016195">
    <property type="entry name" value="Pol/histidinol_Pase-like"/>
</dbReference>
<dbReference type="RefSeq" id="WP_012941001.1">
    <property type="nucleotide sequence ID" value="NC_013741.1"/>
</dbReference>
<dbReference type="GO" id="GO:0035312">
    <property type="term" value="F:5'-3' DNA exonuclease activity"/>
    <property type="evidence" value="ECO:0007669"/>
    <property type="project" value="TreeGrafter"/>
</dbReference>
<dbReference type="eggNOG" id="arCOG00302">
    <property type="taxonomic scope" value="Archaea"/>
</dbReference>
<dbReference type="AlphaFoldDB" id="D2REX1"/>
<feature type="domain" description="Polymerase/histidinol phosphatase N-terminal" evidence="1">
    <location>
        <begin position="5"/>
        <end position="72"/>
    </location>
</feature>
<dbReference type="InterPro" id="IPR052018">
    <property type="entry name" value="PHP_domain"/>
</dbReference>
<dbReference type="PANTHER" id="PTHR42924:SF3">
    <property type="entry name" value="POLYMERASE_HISTIDINOL PHOSPHATASE N-TERMINAL DOMAIN-CONTAINING PROTEIN"/>
    <property type="match status" value="1"/>
</dbReference>
<protein>
    <submittedName>
        <fullName evidence="2">PHP domain protein</fullName>
    </submittedName>
</protein>
<dbReference type="PANTHER" id="PTHR42924">
    <property type="entry name" value="EXONUCLEASE"/>
    <property type="match status" value="1"/>
</dbReference>
<dbReference type="PaxDb" id="572546-Arcpr_1619"/>